<dbReference type="PANTHER" id="PTHR45999">
    <property type="entry name" value="UNC-13-4A, ISOFORM B"/>
    <property type="match status" value="1"/>
</dbReference>
<sequence>QIDELYLEVLYEILHIVGSDFDSSQKEALFQYLKDAFKLDDEKHSELLQLAEQKEAPNILLNIEVIQAKDLKPKDPNGLSDPFCTLYLTSSPSHRYNTSVRPETLTPRWEEHFSLDFDPAETVREKMTKISGVKGVRGLRKLMKEIAVTASTGKHDNEIIGTVEIPLKVV</sequence>
<dbReference type="EMBL" id="JBFDAA010000021">
    <property type="protein sequence ID" value="KAL1114982.1"/>
    <property type="molecule type" value="Genomic_DNA"/>
</dbReference>
<dbReference type="AlphaFoldDB" id="A0ABD0XUL0"/>
<evidence type="ECO:0000256" key="2">
    <source>
        <dbReference type="ARBA" id="ARBA00022483"/>
    </source>
</evidence>
<reference evidence="4 5" key="1">
    <citation type="submission" date="2024-07" db="EMBL/GenBank/DDBJ databases">
        <title>Chromosome-level genome assembly of the water stick insect Ranatra chinensis (Heteroptera: Nepidae).</title>
        <authorList>
            <person name="Liu X."/>
        </authorList>
    </citation>
    <scope>NUCLEOTIDE SEQUENCE [LARGE SCALE GENOMIC DNA]</scope>
    <source>
        <strain evidence="4">Cailab_2021Rc</strain>
        <tissue evidence="4">Muscle</tissue>
    </source>
</reference>
<dbReference type="InterPro" id="IPR000008">
    <property type="entry name" value="C2_dom"/>
</dbReference>
<evidence type="ECO:0000259" key="3">
    <source>
        <dbReference type="PROSITE" id="PS50004"/>
    </source>
</evidence>
<gene>
    <name evidence="4" type="ORF">AAG570_007805</name>
</gene>
<evidence type="ECO:0000313" key="4">
    <source>
        <dbReference type="EMBL" id="KAL1114982.1"/>
    </source>
</evidence>
<feature type="domain" description="C2" evidence="3">
    <location>
        <begin position="42"/>
        <end position="170"/>
    </location>
</feature>
<evidence type="ECO:0000256" key="1">
    <source>
        <dbReference type="ARBA" id="ARBA00005823"/>
    </source>
</evidence>
<dbReference type="Proteomes" id="UP001558652">
    <property type="component" value="Unassembled WGS sequence"/>
</dbReference>
<name>A0ABD0XUL0_9HEMI</name>
<feature type="non-terminal residue" evidence="4">
    <location>
        <position position="1"/>
    </location>
</feature>
<dbReference type="InterPro" id="IPR052095">
    <property type="entry name" value="UNC-13_domain"/>
</dbReference>
<dbReference type="GO" id="GO:0006887">
    <property type="term" value="P:exocytosis"/>
    <property type="evidence" value="ECO:0007669"/>
    <property type="project" value="UniProtKB-KW"/>
</dbReference>
<dbReference type="InterPro" id="IPR035892">
    <property type="entry name" value="C2_domain_sf"/>
</dbReference>
<organism evidence="4 5">
    <name type="scientific">Ranatra chinensis</name>
    <dbReference type="NCBI Taxonomy" id="642074"/>
    <lineage>
        <taxon>Eukaryota</taxon>
        <taxon>Metazoa</taxon>
        <taxon>Ecdysozoa</taxon>
        <taxon>Arthropoda</taxon>
        <taxon>Hexapoda</taxon>
        <taxon>Insecta</taxon>
        <taxon>Pterygota</taxon>
        <taxon>Neoptera</taxon>
        <taxon>Paraneoptera</taxon>
        <taxon>Hemiptera</taxon>
        <taxon>Heteroptera</taxon>
        <taxon>Panheteroptera</taxon>
        <taxon>Nepomorpha</taxon>
        <taxon>Nepidae</taxon>
        <taxon>Ranatrinae</taxon>
        <taxon>Ranatra</taxon>
    </lineage>
</organism>
<proteinExistence type="inferred from homology"/>
<dbReference type="SUPFAM" id="SSF49562">
    <property type="entry name" value="C2 domain (Calcium/lipid-binding domain, CaLB)"/>
    <property type="match status" value="1"/>
</dbReference>
<dbReference type="Gene3D" id="2.60.40.150">
    <property type="entry name" value="C2 domain"/>
    <property type="match status" value="1"/>
</dbReference>
<accession>A0ABD0XUL0</accession>
<dbReference type="SMART" id="SM00239">
    <property type="entry name" value="C2"/>
    <property type="match status" value="1"/>
</dbReference>
<evidence type="ECO:0000313" key="5">
    <source>
        <dbReference type="Proteomes" id="UP001558652"/>
    </source>
</evidence>
<comment type="similarity">
    <text evidence="1">Belongs to the unc-13 family.</text>
</comment>
<dbReference type="PANTHER" id="PTHR45999:SF2">
    <property type="entry name" value="PROTEIN UNC-13 HOMOLOG 4B"/>
    <property type="match status" value="1"/>
</dbReference>
<keyword evidence="5" id="KW-1185">Reference proteome</keyword>
<dbReference type="PROSITE" id="PS50004">
    <property type="entry name" value="C2"/>
    <property type="match status" value="1"/>
</dbReference>
<dbReference type="Pfam" id="PF00168">
    <property type="entry name" value="C2"/>
    <property type="match status" value="1"/>
</dbReference>
<comment type="caution">
    <text evidence="4">The sequence shown here is derived from an EMBL/GenBank/DDBJ whole genome shotgun (WGS) entry which is preliminary data.</text>
</comment>
<keyword evidence="2" id="KW-0268">Exocytosis</keyword>
<protein>
    <recommendedName>
        <fullName evidence="3">C2 domain-containing protein</fullName>
    </recommendedName>
</protein>